<dbReference type="RefSeq" id="WP_340196122.1">
    <property type="nucleotide sequence ID" value="NZ_JBBKAP010000020.1"/>
</dbReference>
<feature type="domain" description="Ketoreductase" evidence="2">
    <location>
        <begin position="5"/>
        <end position="195"/>
    </location>
</feature>
<dbReference type="SMART" id="SM00822">
    <property type="entry name" value="PKS_KR"/>
    <property type="match status" value="1"/>
</dbReference>
<dbReference type="PANTHER" id="PTHR43976">
    <property type="entry name" value="SHORT CHAIN DEHYDROGENASE"/>
    <property type="match status" value="1"/>
</dbReference>
<gene>
    <name evidence="3" type="ORF">WMN62_06470</name>
</gene>
<name>A0ABU8YBL7_9MICO</name>
<dbReference type="Gene3D" id="3.40.50.720">
    <property type="entry name" value="NAD(P)-binding Rossmann-like Domain"/>
    <property type="match status" value="1"/>
</dbReference>
<dbReference type="EC" id="1.1.-.-" evidence="3"/>
<dbReference type="SUPFAM" id="SSF51735">
    <property type="entry name" value="NAD(P)-binding Rossmann-fold domains"/>
    <property type="match status" value="1"/>
</dbReference>
<dbReference type="InterPro" id="IPR051911">
    <property type="entry name" value="SDR_oxidoreductase"/>
</dbReference>
<comment type="caution">
    <text evidence="3">The sequence shown here is derived from an EMBL/GenBank/DDBJ whole genome shotgun (WGS) entry which is preliminary data.</text>
</comment>
<evidence type="ECO:0000256" key="1">
    <source>
        <dbReference type="RuleBase" id="RU000363"/>
    </source>
</evidence>
<dbReference type="PRINTS" id="PR00080">
    <property type="entry name" value="SDRFAMILY"/>
</dbReference>
<reference evidence="3 4" key="1">
    <citation type="submission" date="2024-03" db="EMBL/GenBank/DDBJ databases">
        <title>Whole genomes of four grape xylem sap localized bacterial endophytes.</title>
        <authorList>
            <person name="Kumar G."/>
            <person name="Savka M.A."/>
        </authorList>
    </citation>
    <scope>NUCLEOTIDE SEQUENCE [LARGE SCALE GENOMIC DNA]</scope>
    <source>
        <strain evidence="3 4">RIT_GXS8</strain>
    </source>
</reference>
<dbReference type="GO" id="GO:0016491">
    <property type="term" value="F:oxidoreductase activity"/>
    <property type="evidence" value="ECO:0007669"/>
    <property type="project" value="UniProtKB-KW"/>
</dbReference>
<proteinExistence type="inferred from homology"/>
<organism evidence="3 4">
    <name type="scientific">Curtobacterium citreum</name>
    <dbReference type="NCBI Taxonomy" id="2036"/>
    <lineage>
        <taxon>Bacteria</taxon>
        <taxon>Bacillati</taxon>
        <taxon>Actinomycetota</taxon>
        <taxon>Actinomycetes</taxon>
        <taxon>Micrococcales</taxon>
        <taxon>Microbacteriaceae</taxon>
        <taxon>Curtobacterium</taxon>
    </lineage>
</organism>
<sequence>MPTPRVVLVTGASSGFGRLTAESLARAGNVVVAGMRAVDGRNATARRALEDLADREALQLGAVELDVQSLQSVEDAVDTVVRAHGRIDVLVQNAGHMAYGPAEAFTPEQFAALYDVNVVGAQRVARAVLPHMRDRRSGLVVWVGSSSTRGGHPPFLAPYFAAKAGLDALAESYAAELVRFGIDTTIVVPGAFTSGTNHFTNAAVPADADRVAAHDEEYGALRRDLTGRLAETVPTGADVQDVADEIVRVVDLPGGGRPYRVHIDPSHDGSEVVSAVADRIRAEFYRRVGIEDLLSPNAAP</sequence>
<dbReference type="EMBL" id="JBBLYY010000034">
    <property type="protein sequence ID" value="MEK0171110.1"/>
    <property type="molecule type" value="Genomic_DNA"/>
</dbReference>
<dbReference type="InterPro" id="IPR036291">
    <property type="entry name" value="NAD(P)-bd_dom_sf"/>
</dbReference>
<accession>A0ABU8YBL7</accession>
<protein>
    <submittedName>
        <fullName evidence="3">SDR family oxidoreductase</fullName>
        <ecNumber evidence="3">1.1.-.-</ecNumber>
    </submittedName>
</protein>
<dbReference type="CDD" id="cd05374">
    <property type="entry name" value="17beta-HSD-like_SDR_c"/>
    <property type="match status" value="1"/>
</dbReference>
<evidence type="ECO:0000313" key="3">
    <source>
        <dbReference type="EMBL" id="MEK0171110.1"/>
    </source>
</evidence>
<evidence type="ECO:0000313" key="4">
    <source>
        <dbReference type="Proteomes" id="UP001370299"/>
    </source>
</evidence>
<keyword evidence="3" id="KW-0560">Oxidoreductase</keyword>
<comment type="similarity">
    <text evidence="1">Belongs to the short-chain dehydrogenases/reductases (SDR) family.</text>
</comment>
<dbReference type="InterPro" id="IPR057326">
    <property type="entry name" value="KR_dom"/>
</dbReference>
<dbReference type="Proteomes" id="UP001370299">
    <property type="component" value="Unassembled WGS sequence"/>
</dbReference>
<evidence type="ECO:0000259" key="2">
    <source>
        <dbReference type="SMART" id="SM00822"/>
    </source>
</evidence>
<dbReference type="PANTHER" id="PTHR43976:SF9">
    <property type="entry name" value="OXIDOREDUCTASE"/>
    <property type="match status" value="1"/>
</dbReference>
<dbReference type="Pfam" id="PF00106">
    <property type="entry name" value="adh_short"/>
    <property type="match status" value="1"/>
</dbReference>
<dbReference type="InterPro" id="IPR002347">
    <property type="entry name" value="SDR_fam"/>
</dbReference>
<dbReference type="PRINTS" id="PR00081">
    <property type="entry name" value="GDHRDH"/>
</dbReference>
<keyword evidence="4" id="KW-1185">Reference proteome</keyword>